<reference evidence="4 5" key="1">
    <citation type="submission" date="2014-09" db="EMBL/GenBank/DDBJ databases">
        <title>Draft genome sequence of an obligately methylotrophic methanogen, Methanococcoides methylutens, isolated from marine sediment.</title>
        <authorList>
            <person name="Guan Y."/>
            <person name="Ngugi D.K."/>
            <person name="Blom J."/>
            <person name="Ali S."/>
            <person name="Ferry J.G."/>
            <person name="Stingl U."/>
        </authorList>
    </citation>
    <scope>NUCLEOTIDE SEQUENCE [LARGE SCALE GENOMIC DNA]</scope>
    <source>
        <strain evidence="4 5">DSM 2657</strain>
    </source>
</reference>
<evidence type="ECO:0000256" key="1">
    <source>
        <dbReference type="ARBA" id="ARBA00022884"/>
    </source>
</evidence>
<dbReference type="PROSITE" id="PS50084">
    <property type="entry name" value="KH_TYPE_1"/>
    <property type="match status" value="1"/>
</dbReference>
<dbReference type="OrthoDB" id="7870at2157"/>
<comment type="caution">
    <text evidence="4">The sequence shown here is derived from an EMBL/GenBank/DDBJ whole genome shotgun (WGS) entry which is preliminary data.</text>
</comment>
<dbReference type="InterPro" id="IPR004087">
    <property type="entry name" value="KH_dom"/>
</dbReference>
<dbReference type="SMART" id="SM00322">
    <property type="entry name" value="KH"/>
    <property type="match status" value="2"/>
</dbReference>
<keyword evidence="5" id="KW-1185">Reference proteome</keyword>
<dbReference type="Gene3D" id="3.30.1370.10">
    <property type="entry name" value="K Homology domain, type 1"/>
    <property type="match status" value="2"/>
</dbReference>
<proteinExistence type="predicted"/>
<accession>A0A099T3F0</accession>
<evidence type="ECO:0000313" key="5">
    <source>
        <dbReference type="Proteomes" id="UP000029859"/>
    </source>
</evidence>
<evidence type="ECO:0000256" key="2">
    <source>
        <dbReference type="PROSITE-ProRule" id="PRU00117"/>
    </source>
</evidence>
<dbReference type="FunFam" id="3.30.1370.10:FF:000076">
    <property type="entry name" value="KH domain protein"/>
    <property type="match status" value="1"/>
</dbReference>
<organism evidence="4 5">
    <name type="scientific">Methanococcoides methylutens</name>
    <dbReference type="NCBI Taxonomy" id="2226"/>
    <lineage>
        <taxon>Archaea</taxon>
        <taxon>Methanobacteriati</taxon>
        <taxon>Methanobacteriota</taxon>
        <taxon>Stenosarchaea group</taxon>
        <taxon>Methanomicrobia</taxon>
        <taxon>Methanosarcinales</taxon>
        <taxon>Methanosarcinaceae</taxon>
        <taxon>Methanococcoides</taxon>
    </lineage>
</organism>
<dbReference type="InterPro" id="IPR036612">
    <property type="entry name" value="KH_dom_type_1_sf"/>
</dbReference>
<dbReference type="GO" id="GO:0003723">
    <property type="term" value="F:RNA binding"/>
    <property type="evidence" value="ECO:0007669"/>
    <property type="project" value="UniProtKB-UniRule"/>
</dbReference>
<evidence type="ECO:0000259" key="3">
    <source>
        <dbReference type="SMART" id="SM00322"/>
    </source>
</evidence>
<feature type="domain" description="K Homology" evidence="3">
    <location>
        <begin position="1"/>
        <end position="65"/>
    </location>
</feature>
<dbReference type="Pfam" id="PF22891">
    <property type="entry name" value="KH_PNO1_2nd"/>
    <property type="match status" value="1"/>
</dbReference>
<dbReference type="InterPro" id="IPR019964">
    <property type="entry name" value="KH_domain_protein_archaea"/>
</dbReference>
<dbReference type="NCBIfam" id="TIGR03665">
    <property type="entry name" value="arCOG04150"/>
    <property type="match status" value="1"/>
</dbReference>
<dbReference type="Pfam" id="PF00013">
    <property type="entry name" value="KH_1"/>
    <property type="match status" value="1"/>
</dbReference>
<keyword evidence="1 2" id="KW-0694">RNA-binding</keyword>
<dbReference type="Proteomes" id="UP000029859">
    <property type="component" value="Unassembled WGS sequence"/>
</dbReference>
<evidence type="ECO:0000313" key="4">
    <source>
        <dbReference type="EMBL" id="KGK99414.1"/>
    </source>
</evidence>
<dbReference type="SUPFAM" id="SSF54791">
    <property type="entry name" value="Eukaryotic type KH-domain (KH-domain type I)"/>
    <property type="match status" value="2"/>
</dbReference>
<dbReference type="RefSeq" id="WP_048193356.1">
    <property type="nucleotide sequence ID" value="NZ_CAAGSM010000001.1"/>
</dbReference>
<name>A0A099T3F0_METMT</name>
<dbReference type="CDD" id="cd22390">
    <property type="entry name" value="KH-I_Dim2p_like_rpt2"/>
    <property type="match status" value="1"/>
</dbReference>
<sequence>MTHIKVPQDRIGAIIGPKGSVKNMIETKSTSKLDINSENGTVEVVAGDDPVGAMRAADVIQAIARGFNPEKAYSFFDDDMLMLEIIDLSQAASTSKELLRLKGRIIGKGGKTREIAESLIGVKISVYGKTVSVIGHPDQILIMRTALEMLIDGANHGSVYSFLEKKKQDLMRAQLDSY</sequence>
<feature type="domain" description="K Homology" evidence="3">
    <location>
        <begin position="82"/>
        <end position="152"/>
    </location>
</feature>
<gene>
    <name evidence="4" type="ORF">LI82_02420</name>
</gene>
<dbReference type="InterPro" id="IPR004088">
    <property type="entry name" value="KH_dom_type_1"/>
</dbReference>
<dbReference type="PANTHER" id="PTHR12826:SF13">
    <property type="entry name" value="RNA-BINDING PROTEIN PNO1"/>
    <property type="match status" value="1"/>
</dbReference>
<dbReference type="EMBL" id="JRHO01000008">
    <property type="protein sequence ID" value="KGK99414.1"/>
    <property type="molecule type" value="Genomic_DNA"/>
</dbReference>
<dbReference type="InterPro" id="IPR055211">
    <property type="entry name" value="KH_PNO1_2nd"/>
</dbReference>
<protein>
    <submittedName>
        <fullName evidence="4">RNA-processing protein</fullName>
    </submittedName>
</protein>
<dbReference type="AlphaFoldDB" id="A0A099T3F0"/>
<dbReference type="NCBIfam" id="NF010333">
    <property type="entry name" value="PRK13763.2-4"/>
    <property type="match status" value="1"/>
</dbReference>
<dbReference type="PANTHER" id="PTHR12826">
    <property type="entry name" value="RIBONUCLEASE Y"/>
    <property type="match status" value="1"/>
</dbReference>